<gene>
    <name evidence="3" type="ORF">IAA21_02905</name>
</gene>
<evidence type="ECO:0000313" key="3">
    <source>
        <dbReference type="EMBL" id="HIZ21735.1"/>
    </source>
</evidence>
<sequence>MRNKKVRVLAGTLAAITAVTLAQASIVAAEERGRTSKYLQMLQEEAEYTQEEALEIALTDAGIDEKDVARSRVELDYDDRTLVYDVEFYTGDEEYDYEIDAKTGDILSVDREIERDFRDLRNSDAEYTKEEALEIALEDAELKEEDIDKSRVELDRDDGFLTYNVEFYVGNEEYDYEIDASTGRILDVDYEIENDFINAEGEGAVISEAEAEEIALENVPGASSEDVFIKLERDDGHLIYEGDILYDGMEYEFEINAESGMIISWESESEWD</sequence>
<organism evidence="3 4">
    <name type="scientific">Candidatus Blautia faecigallinarum</name>
    <dbReference type="NCBI Taxonomy" id="2838488"/>
    <lineage>
        <taxon>Bacteria</taxon>
        <taxon>Bacillati</taxon>
        <taxon>Bacillota</taxon>
        <taxon>Clostridia</taxon>
        <taxon>Lachnospirales</taxon>
        <taxon>Lachnospiraceae</taxon>
        <taxon>Blautia</taxon>
    </lineage>
</organism>
<dbReference type="AlphaFoldDB" id="A0A9D2IT12"/>
<feature type="chain" id="PRO_5038745273" evidence="1">
    <location>
        <begin position="25"/>
        <end position="272"/>
    </location>
</feature>
<evidence type="ECO:0000259" key="2">
    <source>
        <dbReference type="Pfam" id="PF03413"/>
    </source>
</evidence>
<protein>
    <submittedName>
        <fullName evidence="3">PepSY domain-containing protein</fullName>
    </submittedName>
</protein>
<comment type="caution">
    <text evidence="3">The sequence shown here is derived from an EMBL/GenBank/DDBJ whole genome shotgun (WGS) entry which is preliminary data.</text>
</comment>
<name>A0A9D2IT12_9FIRM</name>
<dbReference type="Proteomes" id="UP000824041">
    <property type="component" value="Unassembled WGS sequence"/>
</dbReference>
<proteinExistence type="predicted"/>
<evidence type="ECO:0000313" key="4">
    <source>
        <dbReference type="Proteomes" id="UP000824041"/>
    </source>
</evidence>
<evidence type="ECO:0000256" key="1">
    <source>
        <dbReference type="SAM" id="SignalP"/>
    </source>
</evidence>
<reference evidence="3" key="2">
    <citation type="submission" date="2021-04" db="EMBL/GenBank/DDBJ databases">
        <authorList>
            <person name="Gilroy R."/>
        </authorList>
    </citation>
    <scope>NUCLEOTIDE SEQUENCE</scope>
    <source>
        <strain evidence="3">14324</strain>
    </source>
</reference>
<dbReference type="Gene3D" id="3.10.450.40">
    <property type="match status" value="3"/>
</dbReference>
<dbReference type="Pfam" id="PF03413">
    <property type="entry name" value="PepSY"/>
    <property type="match status" value="3"/>
</dbReference>
<keyword evidence="1" id="KW-0732">Signal</keyword>
<reference evidence="3" key="1">
    <citation type="journal article" date="2021" name="PeerJ">
        <title>Extensive microbial diversity within the chicken gut microbiome revealed by metagenomics and culture.</title>
        <authorList>
            <person name="Gilroy R."/>
            <person name="Ravi A."/>
            <person name="Getino M."/>
            <person name="Pursley I."/>
            <person name="Horton D.L."/>
            <person name="Alikhan N.F."/>
            <person name="Baker D."/>
            <person name="Gharbi K."/>
            <person name="Hall N."/>
            <person name="Watson M."/>
            <person name="Adriaenssens E.M."/>
            <person name="Foster-Nyarko E."/>
            <person name="Jarju S."/>
            <person name="Secka A."/>
            <person name="Antonio M."/>
            <person name="Oren A."/>
            <person name="Chaudhuri R.R."/>
            <person name="La Ragione R."/>
            <person name="Hildebrand F."/>
            <person name="Pallen M.J."/>
        </authorList>
    </citation>
    <scope>NUCLEOTIDE SEQUENCE</scope>
    <source>
        <strain evidence="3">14324</strain>
    </source>
</reference>
<feature type="signal peptide" evidence="1">
    <location>
        <begin position="1"/>
        <end position="24"/>
    </location>
</feature>
<accession>A0A9D2IT12</accession>
<feature type="domain" description="PepSY" evidence="2">
    <location>
        <begin position="206"/>
        <end position="265"/>
    </location>
</feature>
<feature type="domain" description="PepSY" evidence="2">
    <location>
        <begin position="48"/>
        <end position="109"/>
    </location>
</feature>
<feature type="domain" description="PepSY" evidence="2">
    <location>
        <begin position="127"/>
        <end position="188"/>
    </location>
</feature>
<dbReference type="InterPro" id="IPR025711">
    <property type="entry name" value="PepSY"/>
</dbReference>
<dbReference type="EMBL" id="DXBU01000035">
    <property type="protein sequence ID" value="HIZ21735.1"/>
    <property type="molecule type" value="Genomic_DNA"/>
</dbReference>